<dbReference type="AlphaFoldDB" id="A0A2W7QPM7"/>
<gene>
    <name evidence="1" type="ORF">LX76_03441</name>
</gene>
<evidence type="ECO:0000313" key="1">
    <source>
        <dbReference type="EMBL" id="PZX50294.1"/>
    </source>
</evidence>
<dbReference type="Proteomes" id="UP000249538">
    <property type="component" value="Unassembled WGS sequence"/>
</dbReference>
<organism evidence="1 2">
    <name type="scientific">Cereibacter changlensis</name>
    <dbReference type="NCBI Taxonomy" id="402884"/>
    <lineage>
        <taxon>Bacteria</taxon>
        <taxon>Pseudomonadati</taxon>
        <taxon>Pseudomonadota</taxon>
        <taxon>Alphaproteobacteria</taxon>
        <taxon>Rhodobacterales</taxon>
        <taxon>Paracoccaceae</taxon>
        <taxon>Cereibacter</taxon>
    </lineage>
</organism>
<proteinExistence type="predicted"/>
<accession>A0A2W7QPM7</accession>
<evidence type="ECO:0000313" key="2">
    <source>
        <dbReference type="Proteomes" id="UP000249538"/>
    </source>
</evidence>
<protein>
    <submittedName>
        <fullName evidence="1">Uncharacterized protein</fullName>
    </submittedName>
</protein>
<reference evidence="1 2" key="1">
    <citation type="submission" date="2018-06" db="EMBL/GenBank/DDBJ databases">
        <title>Genomic Encyclopedia of Archaeal and Bacterial Type Strains, Phase II (KMG-II): from individual species to whole genera.</title>
        <authorList>
            <person name="Goeker M."/>
        </authorList>
    </citation>
    <scope>NUCLEOTIDE SEQUENCE [LARGE SCALE GENOMIC DNA]</scope>
    <source>
        <strain evidence="1 2">DSM 18774</strain>
    </source>
</reference>
<dbReference type="EMBL" id="QKZS01000012">
    <property type="protein sequence ID" value="PZX50294.1"/>
    <property type="molecule type" value="Genomic_DNA"/>
</dbReference>
<sequence>MSKAPALTLGCVQLKPEPMFYVIRLPSGALQHWPFERDGEQVKVEAKGRLTLNNAATLMPRCLIMPASASY</sequence>
<name>A0A2W7QPM7_9RHOB</name>
<comment type="caution">
    <text evidence="1">The sequence shown here is derived from an EMBL/GenBank/DDBJ whole genome shotgun (WGS) entry which is preliminary data.</text>
</comment>
<dbReference type="RefSeq" id="WP_107663891.1">
    <property type="nucleotide sequence ID" value="NZ_QKZS01000012.1"/>
</dbReference>